<evidence type="ECO:0000256" key="3">
    <source>
        <dbReference type="ARBA" id="ARBA00018569"/>
    </source>
</evidence>
<name>A0ABU9JLB7_9GAMM</name>
<dbReference type="PANTHER" id="PTHR43725">
    <property type="entry name" value="UDP-GLUCOSE 4-EPIMERASE"/>
    <property type="match status" value="1"/>
</dbReference>
<feature type="domain" description="NAD-dependent epimerase/dehydratase" evidence="6">
    <location>
        <begin position="3"/>
        <end position="233"/>
    </location>
</feature>
<evidence type="ECO:0000256" key="1">
    <source>
        <dbReference type="ARBA" id="ARBA00004947"/>
    </source>
</evidence>
<keyword evidence="8" id="KW-1185">Reference proteome</keyword>
<dbReference type="EMBL" id="JBBYHY010000004">
    <property type="protein sequence ID" value="MEL3953590.1"/>
    <property type="molecule type" value="Genomic_DNA"/>
</dbReference>
<proteinExistence type="inferred from homology"/>
<evidence type="ECO:0000259" key="6">
    <source>
        <dbReference type="Pfam" id="PF01370"/>
    </source>
</evidence>
<dbReference type="PRINTS" id="PR01713">
    <property type="entry name" value="NUCEPIMERASE"/>
</dbReference>
<dbReference type="SUPFAM" id="SSF51735">
    <property type="entry name" value="NAD(P)-binding Rossmann-fold domains"/>
    <property type="match status" value="1"/>
</dbReference>
<gene>
    <name evidence="7" type="ORF">AAE039_08445</name>
</gene>
<dbReference type="RefSeq" id="WP_019182586.1">
    <property type="nucleotide sequence ID" value="NZ_JBBYHY010000004.1"/>
</dbReference>
<evidence type="ECO:0000313" key="8">
    <source>
        <dbReference type="Proteomes" id="UP001455088"/>
    </source>
</evidence>
<evidence type="ECO:0000313" key="7">
    <source>
        <dbReference type="EMBL" id="MEL3953590.1"/>
    </source>
</evidence>
<reference evidence="7 8" key="1">
    <citation type="submission" date="2024-04" db="EMBL/GenBank/DDBJ databases">
        <title>Bacterial endophytes with biocontrol capabilities against important plant pathogens.</title>
        <authorList>
            <person name="Alayande K.A."/>
        </authorList>
    </citation>
    <scope>NUCLEOTIDE SEQUENCE [LARGE SCALE GENOMIC DNA]</scope>
    <source>
        <strain evidence="7 8">KV22</strain>
    </source>
</reference>
<dbReference type="Proteomes" id="UP001455088">
    <property type="component" value="Unassembled WGS sequence"/>
</dbReference>
<comment type="pathway">
    <text evidence="1">Carbohydrate metabolism; galactose metabolism.</text>
</comment>
<comment type="caution">
    <text evidence="7">The sequence shown here is derived from an EMBL/GenBank/DDBJ whole genome shotgun (WGS) entry which is preliminary data.</text>
</comment>
<protein>
    <recommendedName>
        <fullName evidence="3">UDP-glucose 4-epimerase</fullName>
    </recommendedName>
    <alternativeName>
        <fullName evidence="5">Galactowaldenase</fullName>
    </alternativeName>
    <alternativeName>
        <fullName evidence="4">UDP-galactose 4-epimerase</fullName>
    </alternativeName>
</protein>
<dbReference type="InterPro" id="IPR036291">
    <property type="entry name" value="NAD(P)-bd_dom_sf"/>
</dbReference>
<organism evidence="7 8">
    <name type="scientific">Stenotrophomonas bentonitica</name>
    <dbReference type="NCBI Taxonomy" id="1450134"/>
    <lineage>
        <taxon>Bacteria</taxon>
        <taxon>Pseudomonadati</taxon>
        <taxon>Pseudomonadota</taxon>
        <taxon>Gammaproteobacteria</taxon>
        <taxon>Lysobacterales</taxon>
        <taxon>Lysobacteraceae</taxon>
        <taxon>Stenotrophomonas</taxon>
    </lineage>
</organism>
<dbReference type="Pfam" id="PF01370">
    <property type="entry name" value="Epimerase"/>
    <property type="match status" value="1"/>
</dbReference>
<evidence type="ECO:0000256" key="2">
    <source>
        <dbReference type="ARBA" id="ARBA00007637"/>
    </source>
</evidence>
<evidence type="ECO:0000256" key="5">
    <source>
        <dbReference type="ARBA" id="ARBA00033067"/>
    </source>
</evidence>
<accession>A0ABU9JLB7</accession>
<dbReference type="Gene3D" id="3.40.50.720">
    <property type="entry name" value="NAD(P)-binding Rossmann-like Domain"/>
    <property type="match status" value="1"/>
</dbReference>
<comment type="similarity">
    <text evidence="2">Belongs to the NAD(P)-dependent epimerase/dehydratase family.</text>
</comment>
<sequence>MSVLVIGGNGFIGSRLVSALRSRGDEVVVLDRYPARPDMDWSGVTYHVGNFHDAPALDQVLSGVDAVYHLASCTVPSTADADPLADIQGNLAGTHHLLAAMRSRGIRRFCYFSSGGTVYGNPDVVPVPETHPLRPISSYGIVKVAIEHYLAVFERQGWLDPVVIRPSNPYGPGQATGGIQGAVAVFLGKALAGEGVQIWGGGETIRDYIFIDDLIDLTLRACDSGRNAVFNAGSGKGISLNELCACIRQVTGSELPAAYQDGRAFDVREVVLDVTLACRELGWTPHTDIHAGIQRTWRAMKAHEAHQAGMDG</sequence>
<dbReference type="InterPro" id="IPR001509">
    <property type="entry name" value="Epimerase_deHydtase"/>
</dbReference>
<evidence type="ECO:0000256" key="4">
    <source>
        <dbReference type="ARBA" id="ARBA00031367"/>
    </source>
</evidence>
<dbReference type="PANTHER" id="PTHR43725:SF53">
    <property type="entry name" value="UDP-ARABINOSE 4-EPIMERASE 1"/>
    <property type="match status" value="1"/>
</dbReference>